<protein>
    <submittedName>
        <fullName evidence="2">Acyl-CoA N-acyltransferase</fullName>
    </submittedName>
</protein>
<keyword evidence="3" id="KW-1185">Reference proteome</keyword>
<evidence type="ECO:0000313" key="2">
    <source>
        <dbReference type="EMBL" id="KAE9404065.1"/>
    </source>
</evidence>
<dbReference type="PANTHER" id="PTHR43792">
    <property type="entry name" value="GNAT FAMILY, PUTATIVE (AFU_ORTHOLOGUE AFUA_3G00765)-RELATED-RELATED"/>
    <property type="match status" value="1"/>
</dbReference>
<dbReference type="InterPro" id="IPR000182">
    <property type="entry name" value="GNAT_dom"/>
</dbReference>
<dbReference type="Gene3D" id="3.40.630.30">
    <property type="match status" value="1"/>
</dbReference>
<sequence>MFETNNLRLRAVREADFAKLHDLWNDYRIQKTLESEYVVPLGVKFEEKLRSWVKDGFFYAIIETKENSEWAGFINLFNAENKNRAATVSIALLPAFWGQGYATEALRFIVDYSFRELALHRVNLQVLGHNAAAIKLYKKVGFVEEGVQRKAGWSDGKWQDVIWMAMLDEDWAASRKENV</sequence>
<dbReference type="Proteomes" id="UP000799118">
    <property type="component" value="Unassembled WGS sequence"/>
</dbReference>
<dbReference type="AlphaFoldDB" id="A0A6A4I5M0"/>
<dbReference type="Pfam" id="PF13302">
    <property type="entry name" value="Acetyltransf_3"/>
    <property type="match status" value="1"/>
</dbReference>
<evidence type="ECO:0000313" key="3">
    <source>
        <dbReference type="Proteomes" id="UP000799118"/>
    </source>
</evidence>
<proteinExistence type="predicted"/>
<dbReference type="SUPFAM" id="SSF55729">
    <property type="entry name" value="Acyl-CoA N-acyltransferases (Nat)"/>
    <property type="match status" value="1"/>
</dbReference>
<dbReference type="EMBL" id="ML769420">
    <property type="protein sequence ID" value="KAE9404065.1"/>
    <property type="molecule type" value="Genomic_DNA"/>
</dbReference>
<dbReference type="InterPro" id="IPR051531">
    <property type="entry name" value="N-acetyltransferase"/>
</dbReference>
<dbReference type="PROSITE" id="PS51186">
    <property type="entry name" value="GNAT"/>
    <property type="match status" value="1"/>
</dbReference>
<accession>A0A6A4I5M0</accession>
<dbReference type="InterPro" id="IPR016181">
    <property type="entry name" value="Acyl_CoA_acyltransferase"/>
</dbReference>
<name>A0A6A4I5M0_9AGAR</name>
<dbReference type="GO" id="GO:0016747">
    <property type="term" value="F:acyltransferase activity, transferring groups other than amino-acyl groups"/>
    <property type="evidence" value="ECO:0007669"/>
    <property type="project" value="InterPro"/>
</dbReference>
<reference evidence="2" key="1">
    <citation type="journal article" date="2019" name="Environ. Microbiol.">
        <title>Fungal ecological strategies reflected in gene transcription - a case study of two litter decomposers.</title>
        <authorList>
            <person name="Barbi F."/>
            <person name="Kohler A."/>
            <person name="Barry K."/>
            <person name="Baskaran P."/>
            <person name="Daum C."/>
            <person name="Fauchery L."/>
            <person name="Ihrmark K."/>
            <person name="Kuo A."/>
            <person name="LaButti K."/>
            <person name="Lipzen A."/>
            <person name="Morin E."/>
            <person name="Grigoriev I.V."/>
            <person name="Henrissat B."/>
            <person name="Lindahl B."/>
            <person name="Martin F."/>
        </authorList>
    </citation>
    <scope>NUCLEOTIDE SEQUENCE</scope>
    <source>
        <strain evidence="2">JB14</strain>
    </source>
</reference>
<dbReference type="CDD" id="cd04301">
    <property type="entry name" value="NAT_SF"/>
    <property type="match status" value="1"/>
</dbReference>
<organism evidence="2 3">
    <name type="scientific">Gymnopus androsaceus JB14</name>
    <dbReference type="NCBI Taxonomy" id="1447944"/>
    <lineage>
        <taxon>Eukaryota</taxon>
        <taxon>Fungi</taxon>
        <taxon>Dikarya</taxon>
        <taxon>Basidiomycota</taxon>
        <taxon>Agaricomycotina</taxon>
        <taxon>Agaricomycetes</taxon>
        <taxon>Agaricomycetidae</taxon>
        <taxon>Agaricales</taxon>
        <taxon>Marasmiineae</taxon>
        <taxon>Omphalotaceae</taxon>
        <taxon>Gymnopus</taxon>
    </lineage>
</organism>
<evidence type="ECO:0000259" key="1">
    <source>
        <dbReference type="PROSITE" id="PS51186"/>
    </source>
</evidence>
<feature type="domain" description="N-acetyltransferase" evidence="1">
    <location>
        <begin position="7"/>
        <end position="169"/>
    </location>
</feature>
<dbReference type="OrthoDB" id="630895at2759"/>
<gene>
    <name evidence="2" type="ORF">BT96DRAFT_989789</name>
</gene>